<dbReference type="InterPro" id="IPR035892">
    <property type="entry name" value="C2_domain_sf"/>
</dbReference>
<dbReference type="SUPFAM" id="SSF51045">
    <property type="entry name" value="WW domain"/>
    <property type="match status" value="1"/>
</dbReference>
<accession>A0AAV5UKK7</accession>
<dbReference type="CDD" id="cd00030">
    <property type="entry name" value="C2"/>
    <property type="match status" value="1"/>
</dbReference>
<dbReference type="SMART" id="SM00456">
    <property type="entry name" value="WW"/>
    <property type="match status" value="1"/>
</dbReference>
<dbReference type="SUPFAM" id="SSF49562">
    <property type="entry name" value="C2 domain (Calcium/lipid-binding domain, CaLB)"/>
    <property type="match status" value="1"/>
</dbReference>
<keyword evidence="5" id="KW-1185">Reference proteome</keyword>
<feature type="domain" description="WW" evidence="3">
    <location>
        <begin position="150"/>
        <end position="183"/>
    </location>
</feature>
<dbReference type="PROSITE" id="PS50004">
    <property type="entry name" value="C2"/>
    <property type="match status" value="1"/>
</dbReference>
<dbReference type="AlphaFoldDB" id="A0AAV5UKK7"/>
<dbReference type="Proteomes" id="UP001432027">
    <property type="component" value="Unassembled WGS sequence"/>
</dbReference>
<feature type="compositionally biased region" description="Basic and acidic residues" evidence="1">
    <location>
        <begin position="180"/>
        <end position="206"/>
    </location>
</feature>
<evidence type="ECO:0000259" key="3">
    <source>
        <dbReference type="PROSITE" id="PS50020"/>
    </source>
</evidence>
<dbReference type="Gene3D" id="2.60.40.150">
    <property type="entry name" value="C2 domain"/>
    <property type="match status" value="1"/>
</dbReference>
<dbReference type="PROSITE" id="PS01159">
    <property type="entry name" value="WW_DOMAIN_1"/>
    <property type="match status" value="1"/>
</dbReference>
<evidence type="ECO:0000313" key="4">
    <source>
        <dbReference type="EMBL" id="GMT07507.1"/>
    </source>
</evidence>
<evidence type="ECO:0000313" key="5">
    <source>
        <dbReference type="Proteomes" id="UP001432027"/>
    </source>
</evidence>
<dbReference type="Pfam" id="PF00397">
    <property type="entry name" value="WW"/>
    <property type="match status" value="1"/>
</dbReference>
<protein>
    <recommendedName>
        <fullName evidence="6">WW domain-containing protein</fullName>
    </recommendedName>
</protein>
<proteinExistence type="predicted"/>
<name>A0AAV5UKK7_9BILA</name>
<comment type="caution">
    <text evidence="4">The sequence shown here is derived from an EMBL/GenBank/DDBJ whole genome shotgun (WGS) entry which is preliminary data.</text>
</comment>
<dbReference type="Pfam" id="PF00168">
    <property type="entry name" value="C2"/>
    <property type="match status" value="1"/>
</dbReference>
<sequence length="206" mass="23735">MEGENSTGDDKVIHIRAIAARDIAKQDVIFKGACNPYIRVRLLNLVGNIDREHVLPTRKKTRNPEWRSLGWKWEVNGDELLELTVFDERKVVGLKRRHRELGSVTVNVEEVLSSRLRGDVHLPLDTMSASSIIVSFAASNDNETMEGCERTLPEGWEARTDTNGRVFYVDHVTKSTQWERPNEESRREGGDETARRQYYEERAREV</sequence>
<dbReference type="PROSITE" id="PS50020">
    <property type="entry name" value="WW_DOMAIN_2"/>
    <property type="match status" value="1"/>
</dbReference>
<dbReference type="CDD" id="cd00201">
    <property type="entry name" value="WW"/>
    <property type="match status" value="1"/>
</dbReference>
<feature type="region of interest" description="Disordered" evidence="1">
    <location>
        <begin position="178"/>
        <end position="206"/>
    </location>
</feature>
<evidence type="ECO:0000256" key="1">
    <source>
        <dbReference type="SAM" id="MobiDB-lite"/>
    </source>
</evidence>
<evidence type="ECO:0000259" key="2">
    <source>
        <dbReference type="PROSITE" id="PS50004"/>
    </source>
</evidence>
<dbReference type="InterPro" id="IPR036020">
    <property type="entry name" value="WW_dom_sf"/>
</dbReference>
<evidence type="ECO:0008006" key="6">
    <source>
        <dbReference type="Google" id="ProtNLM"/>
    </source>
</evidence>
<feature type="domain" description="C2" evidence="2">
    <location>
        <begin position="1"/>
        <end position="121"/>
    </location>
</feature>
<organism evidence="4 5">
    <name type="scientific">Pristionchus entomophagus</name>
    <dbReference type="NCBI Taxonomy" id="358040"/>
    <lineage>
        <taxon>Eukaryota</taxon>
        <taxon>Metazoa</taxon>
        <taxon>Ecdysozoa</taxon>
        <taxon>Nematoda</taxon>
        <taxon>Chromadorea</taxon>
        <taxon>Rhabditida</taxon>
        <taxon>Rhabditina</taxon>
        <taxon>Diplogasteromorpha</taxon>
        <taxon>Diplogasteroidea</taxon>
        <taxon>Neodiplogasteridae</taxon>
        <taxon>Pristionchus</taxon>
    </lineage>
</organism>
<dbReference type="Gene3D" id="2.20.70.10">
    <property type="match status" value="1"/>
</dbReference>
<feature type="non-terminal residue" evidence="4">
    <location>
        <position position="206"/>
    </location>
</feature>
<dbReference type="InterPro" id="IPR001202">
    <property type="entry name" value="WW_dom"/>
</dbReference>
<dbReference type="InterPro" id="IPR000008">
    <property type="entry name" value="C2_dom"/>
</dbReference>
<dbReference type="EMBL" id="BTSX01000006">
    <property type="protein sequence ID" value="GMT07507.1"/>
    <property type="molecule type" value="Genomic_DNA"/>
</dbReference>
<gene>
    <name evidence="4" type="ORF">PENTCL1PPCAC_29681</name>
</gene>
<reference evidence="4" key="1">
    <citation type="submission" date="2023-10" db="EMBL/GenBank/DDBJ databases">
        <title>Genome assembly of Pristionchus species.</title>
        <authorList>
            <person name="Yoshida K."/>
            <person name="Sommer R.J."/>
        </authorList>
    </citation>
    <scope>NUCLEOTIDE SEQUENCE</scope>
    <source>
        <strain evidence="4">RS0144</strain>
    </source>
</reference>